<sequence>MSRRLTILESQAIPIRGLALAWLAVLPFAVCAPIAWWGGPELAGIAAEGARFWGGALLLFFSGVRRGLSFRTEGGPTARQFVAFAGLFGAGIATLLSPLPFALPIIAVMFVAMTLEDRRAAVRGEVPIFFAHLRPAQMLVAAGLVAAIGLVA</sequence>
<dbReference type="EMBL" id="AQQW01000011">
    <property type="protein sequence ID" value="ETW11556.1"/>
    <property type="molecule type" value="Genomic_DNA"/>
</dbReference>
<evidence type="ECO:0008006" key="4">
    <source>
        <dbReference type="Google" id="ProtNLM"/>
    </source>
</evidence>
<reference evidence="2 3" key="1">
    <citation type="journal article" date="2014" name="Antonie Van Leeuwenhoek">
        <title>Roseivivax atlanticus sp. nov., isolated from surface seawater of the Atlantic Ocean.</title>
        <authorList>
            <person name="Li G."/>
            <person name="Lai Q."/>
            <person name="Liu X."/>
            <person name="Sun F."/>
            <person name="Shao Z."/>
        </authorList>
    </citation>
    <scope>NUCLEOTIDE SEQUENCE [LARGE SCALE GENOMIC DNA]</scope>
    <source>
        <strain evidence="2 3">22II-s10s</strain>
    </source>
</reference>
<keyword evidence="1" id="KW-1133">Transmembrane helix</keyword>
<feature type="transmembrane region" description="Helical" evidence="1">
    <location>
        <begin position="81"/>
        <end position="113"/>
    </location>
</feature>
<evidence type="ECO:0000256" key="1">
    <source>
        <dbReference type="SAM" id="Phobius"/>
    </source>
</evidence>
<name>W4HHC7_9RHOB</name>
<proteinExistence type="predicted"/>
<keyword evidence="3" id="KW-1185">Reference proteome</keyword>
<dbReference type="Proteomes" id="UP000019063">
    <property type="component" value="Unassembled WGS sequence"/>
</dbReference>
<gene>
    <name evidence="2" type="ORF">ATO8_16615</name>
</gene>
<evidence type="ECO:0000313" key="2">
    <source>
        <dbReference type="EMBL" id="ETW11556.1"/>
    </source>
</evidence>
<protein>
    <recommendedName>
        <fullName evidence="4">DUF3429 domain-containing protein</fullName>
    </recommendedName>
</protein>
<organism evidence="2 3">
    <name type="scientific">Roseivivax marinus</name>
    <dbReference type="NCBI Taxonomy" id="1379903"/>
    <lineage>
        <taxon>Bacteria</taxon>
        <taxon>Pseudomonadati</taxon>
        <taxon>Pseudomonadota</taxon>
        <taxon>Alphaproteobacteria</taxon>
        <taxon>Rhodobacterales</taxon>
        <taxon>Roseobacteraceae</taxon>
        <taxon>Roseivivax</taxon>
    </lineage>
</organism>
<feature type="transmembrane region" description="Helical" evidence="1">
    <location>
        <begin position="42"/>
        <end position="61"/>
    </location>
</feature>
<keyword evidence="1" id="KW-0472">Membrane</keyword>
<comment type="caution">
    <text evidence="2">The sequence shown here is derived from an EMBL/GenBank/DDBJ whole genome shotgun (WGS) entry which is preliminary data.</text>
</comment>
<dbReference type="STRING" id="1379903.ATO8_16615"/>
<feature type="transmembrane region" description="Helical" evidence="1">
    <location>
        <begin position="133"/>
        <end position="151"/>
    </location>
</feature>
<dbReference type="AlphaFoldDB" id="W4HHC7"/>
<dbReference type="RefSeq" id="WP_043846117.1">
    <property type="nucleotide sequence ID" value="NZ_AQQW01000011.1"/>
</dbReference>
<keyword evidence="1" id="KW-0812">Transmembrane</keyword>
<feature type="transmembrane region" description="Helical" evidence="1">
    <location>
        <begin position="12"/>
        <end position="36"/>
    </location>
</feature>
<dbReference type="eggNOG" id="ENOG50335YQ">
    <property type="taxonomic scope" value="Bacteria"/>
</dbReference>
<evidence type="ECO:0000313" key="3">
    <source>
        <dbReference type="Proteomes" id="UP000019063"/>
    </source>
</evidence>
<accession>W4HHC7</accession>